<dbReference type="EMBL" id="CAJNXB010003400">
    <property type="protein sequence ID" value="CAF3311885.1"/>
    <property type="molecule type" value="Genomic_DNA"/>
</dbReference>
<sequence length="1202" mass="136315">MEDNEMLRCLYSVKNHNSTTIMWTMNADMISLADKFNLSLMMEIDKSSSSDDVGEYVEHKKVPVLGRCEGMFHDQEGNLYGTVLRYDRDNGHLVPCPTENEQNHRLQIESVWPSVLHLLAIYINDNDPGNMALFTSSASRIGPDRFLTTLHSIVPKRHIQRESPQLMNEIIEPIVNSYNEYTLARIYIDDSYGHTDIDLILSYCKQDAYHLIRLTELFLPNFETFYNYTNDNKSRFRTLSGKEEWSEMNIIILKQKSSTILPFDRTPILFPYPSIIHGSCFVIGYPAFYNLEQFSSLYVFSAEQSKTMNDNEKQDYLRLIYEQTRVTMGNFVQRIVSIGVITSLTTQDDQIDTHTAPTLPGFGGGPIVKYHTFDPSLKQKNVEFFSGVHLGASPTKQCNYWLNTTKQGFALLYAKSILCEEELRPFVIKYKHYLMPFLNYHESNLLNSELKNEIAYLYKQNNSHVCSTTVPIKFTKIFINNEWHNAELHTTFAVCDPRTGEEICQVEESTKVDVDKAVKAARNAFRNDSEWRKMKAVVRADLMRKFAEYLRRDIDYLSKLETLNNGKPLEENKMDITISADCIDYYAGLVGKIMNETSETRTGSFVHYYHAPIGVIGQIISWNYPIMMLAWKLGPALACGNTIILKPAEETPLTALYCASLLKEAGFPPGVVNILPGNGSECGQFIVTHEGIDKVFFTGSVEVGGKVQELAAKSNVKRFSLELREKCPLIICEGADLDSAVELTHRTIFADSAQSCFAGSRIFVHEKIYAQFVIKCVELTDRRVVGDPFDSKAEQGPQINDEKFQKTIKYIESGKKQGAKLECGGERFGTNGFFIRPTVFSNVTDDMDITSDEVIGPIMSLLKYHDYDEVITRVNNTKCGLAVGVITKENTQANFLLSRLQARTVWINEYDDAINLLPFGRYNHAGGKKNFNDYGFDEYYERIPPSLGQLRKLRHLDLEENKLDSLPQEIGYLRELTRLIVASNQLIQLPRSIGLTNDLLASSADSTEPIDDGPSKDLEKLNDLLQHVTIDGQTMNAVDFIGIDNDTPAYNEWFDNCEHLVACDIKIQDDDDDDDRIPTESPPKIMEAMEMLSKLHLLATTQESQLHQLISQSLSNLSHLNVGENNLTTIPEDIGQLEKLEQLYINDNPNLDVLPYELALCTNLQIMSIENCPLRSLPQEIVAGGPSLVIQFLKVQGPFNLN</sequence>
<dbReference type="SUPFAM" id="SSF52058">
    <property type="entry name" value="L domain-like"/>
    <property type="match status" value="1"/>
</dbReference>
<dbReference type="FunFam" id="3.40.309.10:FF:000001">
    <property type="entry name" value="Mitochondrial aldehyde dehydrogenase 2"/>
    <property type="match status" value="1"/>
</dbReference>
<dbReference type="InterPro" id="IPR003591">
    <property type="entry name" value="Leu-rich_rpt_typical-subtyp"/>
</dbReference>
<dbReference type="InterPro" id="IPR016162">
    <property type="entry name" value="Ald_DH_N"/>
</dbReference>
<dbReference type="Gene3D" id="3.40.309.10">
    <property type="entry name" value="Aldehyde Dehydrogenase, Chain A, domain 2"/>
    <property type="match status" value="1"/>
</dbReference>
<dbReference type="InterPro" id="IPR016163">
    <property type="entry name" value="Ald_DH_C"/>
</dbReference>
<dbReference type="GO" id="GO:0016620">
    <property type="term" value="F:oxidoreductase activity, acting on the aldehyde or oxo group of donors, NAD or NADP as acceptor"/>
    <property type="evidence" value="ECO:0007669"/>
    <property type="project" value="InterPro"/>
</dbReference>
<comment type="similarity">
    <text evidence="1">Belongs to the aldehyde dehydrogenase family.</text>
</comment>
<feature type="domain" description="Aldehyde dehydrogenase" evidence="4">
    <location>
        <begin position="483"/>
        <end position="941"/>
    </location>
</feature>
<dbReference type="AlphaFoldDB" id="A0A817T9T4"/>
<dbReference type="SUPFAM" id="SSF53720">
    <property type="entry name" value="ALDH-like"/>
    <property type="match status" value="1"/>
</dbReference>
<keyword evidence="3" id="KW-0677">Repeat</keyword>
<organism evidence="5 6">
    <name type="scientific">Rotaria socialis</name>
    <dbReference type="NCBI Taxonomy" id="392032"/>
    <lineage>
        <taxon>Eukaryota</taxon>
        <taxon>Metazoa</taxon>
        <taxon>Spiralia</taxon>
        <taxon>Gnathifera</taxon>
        <taxon>Rotifera</taxon>
        <taxon>Eurotatoria</taxon>
        <taxon>Bdelloidea</taxon>
        <taxon>Philodinida</taxon>
        <taxon>Philodinidae</taxon>
        <taxon>Rotaria</taxon>
    </lineage>
</organism>
<evidence type="ECO:0000256" key="2">
    <source>
        <dbReference type="ARBA" id="ARBA00022614"/>
    </source>
</evidence>
<dbReference type="InterPro" id="IPR001611">
    <property type="entry name" value="Leu-rich_rpt"/>
</dbReference>
<reference evidence="5" key="1">
    <citation type="submission" date="2021-02" db="EMBL/GenBank/DDBJ databases">
        <authorList>
            <person name="Nowell W R."/>
        </authorList>
    </citation>
    <scope>NUCLEOTIDE SEQUENCE</scope>
</reference>
<dbReference type="FunFam" id="3.40.605.10:FF:000050">
    <property type="entry name" value="Aldehyde dehydrogenase, mitochondrial"/>
    <property type="match status" value="1"/>
</dbReference>
<name>A0A817T9T4_9BILA</name>
<evidence type="ECO:0000259" key="4">
    <source>
        <dbReference type="Pfam" id="PF00171"/>
    </source>
</evidence>
<dbReference type="Gene3D" id="3.40.605.10">
    <property type="entry name" value="Aldehyde Dehydrogenase, Chain A, domain 1"/>
    <property type="match status" value="1"/>
</dbReference>
<gene>
    <name evidence="5" type="ORF">TIS948_LOCUS19353</name>
</gene>
<dbReference type="SMART" id="SM00369">
    <property type="entry name" value="LRR_TYP"/>
    <property type="match status" value="4"/>
</dbReference>
<dbReference type="InterPro" id="IPR032675">
    <property type="entry name" value="LRR_dom_sf"/>
</dbReference>
<keyword evidence="2" id="KW-0433">Leucine-rich repeat</keyword>
<dbReference type="InterPro" id="IPR015590">
    <property type="entry name" value="Aldehyde_DH_dom"/>
</dbReference>
<dbReference type="OrthoDB" id="10287930at2759"/>
<dbReference type="Proteomes" id="UP000663825">
    <property type="component" value="Unassembled WGS sequence"/>
</dbReference>
<comment type="caution">
    <text evidence="5">The sequence shown here is derived from an EMBL/GenBank/DDBJ whole genome shotgun (WGS) entry which is preliminary data.</text>
</comment>
<evidence type="ECO:0000256" key="1">
    <source>
        <dbReference type="ARBA" id="ARBA00009986"/>
    </source>
</evidence>
<protein>
    <recommendedName>
        <fullName evidence="4">Aldehyde dehydrogenase domain-containing protein</fullName>
    </recommendedName>
</protein>
<dbReference type="PROSITE" id="PS51450">
    <property type="entry name" value="LRR"/>
    <property type="match status" value="2"/>
</dbReference>
<dbReference type="Pfam" id="PF00171">
    <property type="entry name" value="Aldedh"/>
    <property type="match status" value="1"/>
</dbReference>
<evidence type="ECO:0000313" key="6">
    <source>
        <dbReference type="Proteomes" id="UP000663825"/>
    </source>
</evidence>
<proteinExistence type="inferred from homology"/>
<dbReference type="PANTHER" id="PTHR11699">
    <property type="entry name" value="ALDEHYDE DEHYDROGENASE-RELATED"/>
    <property type="match status" value="1"/>
</dbReference>
<dbReference type="InterPro" id="IPR016161">
    <property type="entry name" value="Ald_DH/histidinol_DH"/>
</dbReference>
<evidence type="ECO:0000313" key="5">
    <source>
        <dbReference type="EMBL" id="CAF3311885.1"/>
    </source>
</evidence>
<evidence type="ECO:0000256" key="3">
    <source>
        <dbReference type="ARBA" id="ARBA00022737"/>
    </source>
</evidence>
<accession>A0A817T9T4</accession>
<dbReference type="Gene3D" id="3.80.10.10">
    <property type="entry name" value="Ribonuclease Inhibitor"/>
    <property type="match status" value="2"/>
</dbReference>